<reference evidence="1" key="1">
    <citation type="journal article" date="2014" name="Front. Microbiol.">
        <title>High frequency of phylogenetically diverse reductive dehalogenase-homologous genes in deep subseafloor sedimentary metagenomes.</title>
        <authorList>
            <person name="Kawai M."/>
            <person name="Futagami T."/>
            <person name="Toyoda A."/>
            <person name="Takaki Y."/>
            <person name="Nishi S."/>
            <person name="Hori S."/>
            <person name="Arai W."/>
            <person name="Tsubouchi T."/>
            <person name="Morono Y."/>
            <person name="Uchiyama I."/>
            <person name="Ito T."/>
            <person name="Fujiyama A."/>
            <person name="Inagaki F."/>
            <person name="Takami H."/>
        </authorList>
    </citation>
    <scope>NUCLEOTIDE SEQUENCE</scope>
    <source>
        <strain evidence="1">Expedition CK06-06</strain>
    </source>
</reference>
<sequence>GHFDRIANIYLDSNAVELDDEEKELVMERWINTYGDNYEDYSIVNFYMSPPEEQVISNFLSSQGVLLYYDMFVTFFQKHGDGDDIVYTTHRENLDIVFKDGRWWLLLMESL</sequence>
<organism evidence="1">
    <name type="scientific">marine sediment metagenome</name>
    <dbReference type="NCBI Taxonomy" id="412755"/>
    <lineage>
        <taxon>unclassified sequences</taxon>
        <taxon>metagenomes</taxon>
        <taxon>ecological metagenomes</taxon>
    </lineage>
</organism>
<dbReference type="EMBL" id="BARS01013208">
    <property type="protein sequence ID" value="GAF94526.1"/>
    <property type="molecule type" value="Genomic_DNA"/>
</dbReference>
<accession>X0U5B5</accession>
<comment type="caution">
    <text evidence="1">The sequence shown here is derived from an EMBL/GenBank/DDBJ whole genome shotgun (WGS) entry which is preliminary data.</text>
</comment>
<dbReference type="AlphaFoldDB" id="X0U5B5"/>
<protein>
    <submittedName>
        <fullName evidence="1">Uncharacterized protein</fullName>
    </submittedName>
</protein>
<gene>
    <name evidence="1" type="ORF">S01H1_23085</name>
</gene>
<evidence type="ECO:0000313" key="1">
    <source>
        <dbReference type="EMBL" id="GAF94526.1"/>
    </source>
</evidence>
<name>X0U5B5_9ZZZZ</name>
<feature type="non-terminal residue" evidence="1">
    <location>
        <position position="1"/>
    </location>
</feature>
<proteinExistence type="predicted"/>